<comment type="caution">
    <text evidence="2">The sequence shown here is derived from an EMBL/GenBank/DDBJ whole genome shotgun (WGS) entry which is preliminary data.</text>
</comment>
<evidence type="ECO:0000313" key="3">
    <source>
        <dbReference type="Proteomes" id="UP000195221"/>
    </source>
</evidence>
<feature type="chain" id="PRO_5012037650" evidence="1">
    <location>
        <begin position="27"/>
        <end position="44"/>
    </location>
</feature>
<proteinExistence type="predicted"/>
<dbReference type="PROSITE" id="PS51257">
    <property type="entry name" value="PROKAR_LIPOPROTEIN"/>
    <property type="match status" value="1"/>
</dbReference>
<organism evidence="2 3">
    <name type="scientific">Caballeronia sordidicola</name>
    <name type="common">Burkholderia sordidicola</name>
    <dbReference type="NCBI Taxonomy" id="196367"/>
    <lineage>
        <taxon>Bacteria</taxon>
        <taxon>Pseudomonadati</taxon>
        <taxon>Pseudomonadota</taxon>
        <taxon>Betaproteobacteria</taxon>
        <taxon>Burkholderiales</taxon>
        <taxon>Burkholderiaceae</taxon>
        <taxon>Caballeronia</taxon>
    </lineage>
</organism>
<keyword evidence="1" id="KW-0732">Signal</keyword>
<reference evidence="2 3" key="1">
    <citation type="submission" date="2017-03" db="EMBL/GenBank/DDBJ databases">
        <title>Genome analysis of strain PAMC 26577.</title>
        <authorList>
            <person name="Oh H.-M."/>
            <person name="Yang J.-A."/>
        </authorList>
    </citation>
    <scope>NUCLEOTIDE SEQUENCE [LARGE SCALE GENOMIC DNA]</scope>
    <source>
        <strain evidence="2 3">PAMC 26577</strain>
    </source>
</reference>
<sequence>MTRFRPALAAASVALACLPAELPAFSASPAASDWPEMLPARLVD</sequence>
<gene>
    <name evidence="2" type="ORF">PAMC26577_03975</name>
</gene>
<accession>A0A242N505</accession>
<dbReference type="Proteomes" id="UP000195221">
    <property type="component" value="Unassembled WGS sequence"/>
</dbReference>
<protein>
    <submittedName>
        <fullName evidence="2">Uncharacterized protein</fullName>
    </submittedName>
</protein>
<evidence type="ECO:0000256" key="1">
    <source>
        <dbReference type="SAM" id="SignalP"/>
    </source>
</evidence>
<name>A0A242N505_CABSO</name>
<feature type="signal peptide" evidence="1">
    <location>
        <begin position="1"/>
        <end position="26"/>
    </location>
</feature>
<dbReference type="AlphaFoldDB" id="A0A242N505"/>
<dbReference type="EMBL" id="NBTZ01000022">
    <property type="protein sequence ID" value="OTP78760.1"/>
    <property type="molecule type" value="Genomic_DNA"/>
</dbReference>
<evidence type="ECO:0000313" key="2">
    <source>
        <dbReference type="EMBL" id="OTP78760.1"/>
    </source>
</evidence>